<feature type="transmembrane region" description="Helical" evidence="1">
    <location>
        <begin position="108"/>
        <end position="129"/>
    </location>
</feature>
<comment type="caution">
    <text evidence="2">The sequence shown here is derived from an EMBL/GenBank/DDBJ whole genome shotgun (WGS) entry which is preliminary data.</text>
</comment>
<keyword evidence="1" id="KW-0812">Transmembrane</keyword>
<evidence type="ECO:0000313" key="2">
    <source>
        <dbReference type="EMBL" id="MFD1736584.1"/>
    </source>
</evidence>
<proteinExistence type="predicted"/>
<sequence>MNKHRKEIIMNEIEYWKKSRLLPEQYCDFLLTLYSEGEHESKNGHKTRKFSMSAWLQYLPFFIMLGLPISFLFVYFTEFNFVLQITIKSLIMGISIILSIVYWKKNRLYLTFFLVFSLLLFFLNTVFLTEYFFGRSAYIIGTVIVFHCVIWYLIGRLSKLTYLRVSGIAALILFIFYLIVTSTIN</sequence>
<feature type="transmembrane region" description="Helical" evidence="1">
    <location>
        <begin position="161"/>
        <end position="180"/>
    </location>
</feature>
<keyword evidence="1" id="KW-1133">Transmembrane helix</keyword>
<dbReference type="EMBL" id="JBHUEM010000009">
    <property type="protein sequence ID" value="MFD1736584.1"/>
    <property type="molecule type" value="Genomic_DNA"/>
</dbReference>
<name>A0ABW4LP83_9BACI</name>
<evidence type="ECO:0000313" key="3">
    <source>
        <dbReference type="Proteomes" id="UP001597214"/>
    </source>
</evidence>
<gene>
    <name evidence="2" type="ORF">ACFSCX_08395</name>
</gene>
<accession>A0ABW4LP83</accession>
<protein>
    <recommendedName>
        <fullName evidence="4">DUF1700 domain-containing protein</fullName>
    </recommendedName>
</protein>
<keyword evidence="3" id="KW-1185">Reference proteome</keyword>
<dbReference type="RefSeq" id="WP_377927747.1">
    <property type="nucleotide sequence ID" value="NZ_JBHUEM010000009.1"/>
</dbReference>
<feature type="transmembrane region" description="Helical" evidence="1">
    <location>
        <begin position="135"/>
        <end position="154"/>
    </location>
</feature>
<evidence type="ECO:0008006" key="4">
    <source>
        <dbReference type="Google" id="ProtNLM"/>
    </source>
</evidence>
<keyword evidence="1" id="KW-0472">Membrane</keyword>
<feature type="transmembrane region" description="Helical" evidence="1">
    <location>
        <begin position="81"/>
        <end position="101"/>
    </location>
</feature>
<feature type="transmembrane region" description="Helical" evidence="1">
    <location>
        <begin position="55"/>
        <end position="75"/>
    </location>
</feature>
<evidence type="ECO:0000256" key="1">
    <source>
        <dbReference type="SAM" id="Phobius"/>
    </source>
</evidence>
<organism evidence="2 3">
    <name type="scientific">Bacillus salitolerans</name>
    <dbReference type="NCBI Taxonomy" id="1437434"/>
    <lineage>
        <taxon>Bacteria</taxon>
        <taxon>Bacillati</taxon>
        <taxon>Bacillota</taxon>
        <taxon>Bacilli</taxon>
        <taxon>Bacillales</taxon>
        <taxon>Bacillaceae</taxon>
        <taxon>Bacillus</taxon>
    </lineage>
</organism>
<dbReference type="Proteomes" id="UP001597214">
    <property type="component" value="Unassembled WGS sequence"/>
</dbReference>
<reference evidence="3" key="1">
    <citation type="journal article" date="2019" name="Int. J. Syst. Evol. Microbiol.">
        <title>The Global Catalogue of Microorganisms (GCM) 10K type strain sequencing project: providing services to taxonomists for standard genome sequencing and annotation.</title>
        <authorList>
            <consortium name="The Broad Institute Genomics Platform"/>
            <consortium name="The Broad Institute Genome Sequencing Center for Infectious Disease"/>
            <person name="Wu L."/>
            <person name="Ma J."/>
        </authorList>
    </citation>
    <scope>NUCLEOTIDE SEQUENCE [LARGE SCALE GENOMIC DNA]</scope>
    <source>
        <strain evidence="3">CCUG 49339</strain>
    </source>
</reference>